<dbReference type="EMBL" id="JYDW01000017">
    <property type="protein sequence ID" value="KRZ61568.1"/>
    <property type="molecule type" value="Genomic_DNA"/>
</dbReference>
<evidence type="ECO:0000313" key="2">
    <source>
        <dbReference type="EMBL" id="KRZ61568.1"/>
    </source>
</evidence>
<organism evidence="2 3">
    <name type="scientific">Trichinella nativa</name>
    <dbReference type="NCBI Taxonomy" id="6335"/>
    <lineage>
        <taxon>Eukaryota</taxon>
        <taxon>Metazoa</taxon>
        <taxon>Ecdysozoa</taxon>
        <taxon>Nematoda</taxon>
        <taxon>Enoplea</taxon>
        <taxon>Dorylaimia</taxon>
        <taxon>Trichinellida</taxon>
        <taxon>Trichinellidae</taxon>
        <taxon>Trichinella</taxon>
    </lineage>
</organism>
<keyword evidence="3" id="KW-1185">Reference proteome</keyword>
<proteinExistence type="predicted"/>
<feature type="region of interest" description="Disordered" evidence="1">
    <location>
        <begin position="49"/>
        <end position="81"/>
    </location>
</feature>
<gene>
    <name evidence="2" type="ORF">T02_9702</name>
</gene>
<reference evidence="2 3" key="1">
    <citation type="submission" date="2015-05" db="EMBL/GenBank/DDBJ databases">
        <title>Evolution of Trichinella species and genotypes.</title>
        <authorList>
            <person name="Korhonen P.K."/>
            <person name="Edoardo P."/>
            <person name="Giuseppe L.R."/>
            <person name="Gasser R.B."/>
        </authorList>
    </citation>
    <scope>NUCLEOTIDE SEQUENCE [LARGE SCALE GENOMIC DNA]</scope>
    <source>
        <strain evidence="2">ISS10</strain>
    </source>
</reference>
<sequence length="81" mass="8961">MMDTGTDGNWLATMLWNSVRISVLLANHLHRMIGTLSASGDPYKLQIIEPWPSGEGKKEKKRNQKPRSPDQISALLGSSEA</sequence>
<comment type="caution">
    <text evidence="2">The sequence shown here is derived from an EMBL/GenBank/DDBJ whole genome shotgun (WGS) entry which is preliminary data.</text>
</comment>
<name>A0A0V1LQ06_9BILA</name>
<dbReference type="AlphaFoldDB" id="A0A0V1LQ06"/>
<evidence type="ECO:0000313" key="3">
    <source>
        <dbReference type="Proteomes" id="UP000054721"/>
    </source>
</evidence>
<dbReference type="Proteomes" id="UP000054721">
    <property type="component" value="Unassembled WGS sequence"/>
</dbReference>
<accession>A0A0V1LQ06</accession>
<evidence type="ECO:0000256" key="1">
    <source>
        <dbReference type="SAM" id="MobiDB-lite"/>
    </source>
</evidence>
<protein>
    <submittedName>
        <fullName evidence="2">Uncharacterized protein</fullName>
    </submittedName>
</protein>